<proteinExistence type="predicted"/>
<evidence type="ECO:0000256" key="1">
    <source>
        <dbReference type="SAM" id="Phobius"/>
    </source>
</evidence>
<keyword evidence="1" id="KW-0812">Transmembrane</keyword>
<accession>A0A5J4SHB4</accession>
<feature type="transmembrane region" description="Helical" evidence="1">
    <location>
        <begin position="12"/>
        <end position="32"/>
    </location>
</feature>
<protein>
    <submittedName>
        <fullName evidence="2">Uncharacterized protein</fullName>
    </submittedName>
</protein>
<feature type="transmembrane region" description="Helical" evidence="1">
    <location>
        <begin position="264"/>
        <end position="284"/>
    </location>
</feature>
<reference evidence="2" key="1">
    <citation type="submission" date="2019-03" db="EMBL/GenBank/DDBJ databases">
        <title>Single cell metagenomics reveals metabolic interactions within the superorganism composed of flagellate Streblomastix strix and complex community of Bacteroidetes bacteria on its surface.</title>
        <authorList>
            <person name="Treitli S.C."/>
            <person name="Kolisko M."/>
            <person name="Husnik F."/>
            <person name="Keeling P."/>
            <person name="Hampl V."/>
        </authorList>
    </citation>
    <scope>NUCLEOTIDE SEQUENCE</scope>
    <source>
        <strain evidence="2">STM</strain>
    </source>
</reference>
<feature type="transmembrane region" description="Helical" evidence="1">
    <location>
        <begin position="38"/>
        <end position="57"/>
    </location>
</feature>
<dbReference type="AlphaFoldDB" id="A0A5J4SHB4"/>
<sequence length="315" mass="36793">MMNEKLKFTFGHISAFIALVYISYITFMGITYWSDGNFLWAAIEVVVIGLIIFFLMMKTQRLKAIDRHFDKAIKVERVLLIAFIVCSMVAFIPFSHFWTVFDVRNELVGDFRYSVNESKKIFEEYEDYSNNRIKNYKTDLVRVVRSKNNSPSQYKDYGFSNSYSDSLQVSNFEEHLKQILLSENYARLDSTANNWISKADAGASVWNVFLLGNIKEIEKSVNSWSASLEEMSATFCPKEDASKFSYPISFKKFNDIYTKWKKPTVLSVIIGIVSYLMLLLPYFLQSRHTKSTYTLFHKKETYNKNNDDDIFVIED</sequence>
<evidence type="ECO:0000313" key="2">
    <source>
        <dbReference type="EMBL" id="KAA6345152.1"/>
    </source>
</evidence>
<feature type="transmembrane region" description="Helical" evidence="1">
    <location>
        <begin position="78"/>
        <end position="98"/>
    </location>
</feature>
<keyword evidence="1" id="KW-0472">Membrane</keyword>
<name>A0A5J4SHB4_9ZZZZ</name>
<comment type="caution">
    <text evidence="2">The sequence shown here is derived from an EMBL/GenBank/DDBJ whole genome shotgun (WGS) entry which is preliminary data.</text>
</comment>
<dbReference type="EMBL" id="SNRY01000183">
    <property type="protein sequence ID" value="KAA6345152.1"/>
    <property type="molecule type" value="Genomic_DNA"/>
</dbReference>
<gene>
    <name evidence="2" type="ORF">EZS27_007266</name>
</gene>
<organism evidence="2">
    <name type="scientific">termite gut metagenome</name>
    <dbReference type="NCBI Taxonomy" id="433724"/>
    <lineage>
        <taxon>unclassified sequences</taxon>
        <taxon>metagenomes</taxon>
        <taxon>organismal metagenomes</taxon>
    </lineage>
</organism>
<keyword evidence="1" id="KW-1133">Transmembrane helix</keyword>